<sequence length="156" mass="18312">MSKLTDTKKAYDVISKVIDQEIRKRTSSAKDLQRSREVLDVAFYLLGWGQFEYLVRKETESAVLENAKAKGRERHAWLFLKENVKSMTVRQRLEFLFDGKPDLLAKLKKTYDCWFPRGNQQYDVRNEAAHDNKGLPVDVLDLSSWLEDLEERIDDL</sequence>
<name>A0ABS7LR74_9HYPH</name>
<gene>
    <name evidence="1" type="ORF">HJA87_29115</name>
</gene>
<comment type="caution">
    <text evidence="1">The sequence shown here is derived from an EMBL/GenBank/DDBJ whole genome shotgun (WGS) entry which is preliminary data.</text>
</comment>
<dbReference type="RefSeq" id="WP_221095585.1">
    <property type="nucleotide sequence ID" value="NZ_JABDWX010000017.1"/>
</dbReference>
<evidence type="ECO:0000313" key="2">
    <source>
        <dbReference type="Proteomes" id="UP000720124"/>
    </source>
</evidence>
<dbReference type="EMBL" id="JABTXI010000015">
    <property type="protein sequence ID" value="MBY3593910.1"/>
    <property type="molecule type" value="Genomic_DNA"/>
</dbReference>
<keyword evidence="2" id="KW-1185">Reference proteome</keyword>
<organism evidence="1 2">
    <name type="scientific">Rhizobium bangladeshense</name>
    <dbReference type="NCBI Taxonomy" id="1138189"/>
    <lineage>
        <taxon>Bacteria</taxon>
        <taxon>Pseudomonadati</taxon>
        <taxon>Pseudomonadota</taxon>
        <taxon>Alphaproteobacteria</taxon>
        <taxon>Hyphomicrobiales</taxon>
        <taxon>Rhizobiaceae</taxon>
        <taxon>Rhizobium/Agrobacterium group</taxon>
        <taxon>Rhizobium</taxon>
    </lineage>
</organism>
<protein>
    <recommendedName>
        <fullName evidence="3">RiboL-PSP-HEPN domain-containing protein</fullName>
    </recommendedName>
</protein>
<evidence type="ECO:0008006" key="3">
    <source>
        <dbReference type="Google" id="ProtNLM"/>
    </source>
</evidence>
<proteinExistence type="predicted"/>
<evidence type="ECO:0000313" key="1">
    <source>
        <dbReference type="EMBL" id="MBY3593910.1"/>
    </source>
</evidence>
<reference evidence="1 2" key="1">
    <citation type="submission" date="2020-06" db="EMBL/GenBank/DDBJ databases">
        <title>Global-level population genomics: horizontal gene transfer, symbiosis and evolution in Rhizobia.</title>
        <authorList>
            <person name="Gai Y."/>
        </authorList>
    </citation>
    <scope>NUCLEOTIDE SEQUENCE [LARGE SCALE GENOMIC DNA]</scope>
    <source>
        <strain evidence="1 2">PLR6_1b</strain>
    </source>
</reference>
<accession>A0ABS7LR74</accession>
<dbReference type="Proteomes" id="UP000720124">
    <property type="component" value="Unassembled WGS sequence"/>
</dbReference>